<evidence type="ECO:0000256" key="2">
    <source>
        <dbReference type="ARBA" id="ARBA00023315"/>
    </source>
</evidence>
<gene>
    <name evidence="4" type="ORF">HRQ87_18130</name>
</gene>
<evidence type="ECO:0000259" key="3">
    <source>
        <dbReference type="PROSITE" id="PS51186"/>
    </source>
</evidence>
<reference evidence="4 5" key="1">
    <citation type="submission" date="2020-06" db="EMBL/GenBank/DDBJ databases">
        <title>Sulfitobacter algicola sp. nov., isolated from green algae.</title>
        <authorList>
            <person name="Wang C."/>
        </authorList>
    </citation>
    <scope>NUCLEOTIDE SEQUENCE [LARGE SCALE GENOMIC DNA]</scope>
    <source>
        <strain evidence="4 5">1151</strain>
    </source>
</reference>
<dbReference type="Pfam" id="PF00583">
    <property type="entry name" value="Acetyltransf_1"/>
    <property type="match status" value="1"/>
</dbReference>
<keyword evidence="1" id="KW-0808">Transferase</keyword>
<dbReference type="PANTHER" id="PTHR43877">
    <property type="entry name" value="AMINOALKYLPHOSPHONATE N-ACETYLTRANSFERASE-RELATED-RELATED"/>
    <property type="match status" value="1"/>
</dbReference>
<dbReference type="InterPro" id="IPR050832">
    <property type="entry name" value="Bact_Acetyltransf"/>
</dbReference>
<comment type="caution">
    <text evidence="4">The sequence shown here is derived from an EMBL/GenBank/DDBJ whole genome shotgun (WGS) entry which is preliminary data.</text>
</comment>
<dbReference type="InterPro" id="IPR016181">
    <property type="entry name" value="Acyl_CoA_acyltransferase"/>
</dbReference>
<dbReference type="EMBL" id="JABUFE010000016">
    <property type="protein sequence ID" value="NSX56705.1"/>
    <property type="molecule type" value="Genomic_DNA"/>
</dbReference>
<dbReference type="Gene3D" id="3.40.630.30">
    <property type="match status" value="1"/>
</dbReference>
<accession>A0ABX2IWJ5</accession>
<organism evidence="4 5">
    <name type="scientific">Parasulfitobacter algicola</name>
    <dbReference type="NCBI Taxonomy" id="2614809"/>
    <lineage>
        <taxon>Bacteria</taxon>
        <taxon>Pseudomonadati</taxon>
        <taxon>Pseudomonadota</taxon>
        <taxon>Alphaproteobacteria</taxon>
        <taxon>Rhodobacterales</taxon>
        <taxon>Roseobacteraceae</taxon>
        <taxon>Parasulfitobacter</taxon>
    </lineage>
</organism>
<dbReference type="CDD" id="cd04301">
    <property type="entry name" value="NAT_SF"/>
    <property type="match status" value="1"/>
</dbReference>
<evidence type="ECO:0000313" key="5">
    <source>
        <dbReference type="Proteomes" id="UP000777935"/>
    </source>
</evidence>
<sequence>MVTFRPAIRDDVPTIVAMLQDDSLGKDREIDDLAIYFAAFDQMQTEQANMIIVGEENGTIIATYQLVFISGLSLRASKRAQIESVRVASHLRGQGIGGQLMADAETRARDAGCSLFQLTTNKTRDKARAFYDRLGFTPSHIGFKRNLSDLKER</sequence>
<dbReference type="InterPro" id="IPR000182">
    <property type="entry name" value="GNAT_dom"/>
</dbReference>
<dbReference type="Proteomes" id="UP000777935">
    <property type="component" value="Unassembled WGS sequence"/>
</dbReference>
<dbReference type="PANTHER" id="PTHR43877:SF2">
    <property type="entry name" value="AMINOALKYLPHOSPHONATE N-ACETYLTRANSFERASE-RELATED"/>
    <property type="match status" value="1"/>
</dbReference>
<proteinExistence type="predicted"/>
<protein>
    <submittedName>
        <fullName evidence="4">GNAT family N-acetyltransferase</fullName>
    </submittedName>
</protein>
<feature type="domain" description="N-acetyltransferase" evidence="3">
    <location>
        <begin position="2"/>
        <end position="153"/>
    </location>
</feature>
<dbReference type="SUPFAM" id="SSF55729">
    <property type="entry name" value="Acyl-CoA N-acyltransferases (Nat)"/>
    <property type="match status" value="1"/>
</dbReference>
<evidence type="ECO:0000313" key="4">
    <source>
        <dbReference type="EMBL" id="NSX56705.1"/>
    </source>
</evidence>
<keyword evidence="5" id="KW-1185">Reference proteome</keyword>
<keyword evidence="2" id="KW-0012">Acyltransferase</keyword>
<name>A0ABX2IWJ5_9RHOB</name>
<dbReference type="RefSeq" id="WP_174139861.1">
    <property type="nucleotide sequence ID" value="NZ_JABUFE010000016.1"/>
</dbReference>
<evidence type="ECO:0000256" key="1">
    <source>
        <dbReference type="ARBA" id="ARBA00022679"/>
    </source>
</evidence>
<dbReference type="PROSITE" id="PS51186">
    <property type="entry name" value="GNAT"/>
    <property type="match status" value="1"/>
</dbReference>